<proteinExistence type="predicted"/>
<keyword evidence="5" id="KW-1185">Reference proteome</keyword>
<dbReference type="InterPro" id="IPR013859">
    <property type="entry name" value="Ssr4_N"/>
</dbReference>
<feature type="region of interest" description="Disordered" evidence="1">
    <location>
        <begin position="662"/>
        <end position="738"/>
    </location>
</feature>
<feature type="compositionally biased region" description="Low complexity" evidence="1">
    <location>
        <begin position="681"/>
        <end position="693"/>
    </location>
</feature>
<feature type="compositionally biased region" description="Low complexity" evidence="1">
    <location>
        <begin position="601"/>
        <end position="625"/>
    </location>
</feature>
<feature type="compositionally biased region" description="Polar residues" evidence="1">
    <location>
        <begin position="492"/>
        <end position="543"/>
    </location>
</feature>
<feature type="region of interest" description="Disordered" evidence="1">
    <location>
        <begin position="573"/>
        <end position="635"/>
    </location>
</feature>
<dbReference type="Pfam" id="PF08549">
    <property type="entry name" value="SWI-SNF_Ssr4_N"/>
    <property type="match status" value="1"/>
</dbReference>
<feature type="compositionally biased region" description="Gly residues" evidence="1">
    <location>
        <begin position="694"/>
        <end position="704"/>
    </location>
</feature>
<reference evidence="4" key="1">
    <citation type="journal article" date="2020" name="Stud. Mycol.">
        <title>101 Dothideomycetes genomes: a test case for predicting lifestyles and emergence of pathogens.</title>
        <authorList>
            <person name="Haridas S."/>
            <person name="Albert R."/>
            <person name="Binder M."/>
            <person name="Bloem J."/>
            <person name="Labutti K."/>
            <person name="Salamov A."/>
            <person name="Andreopoulos B."/>
            <person name="Baker S."/>
            <person name="Barry K."/>
            <person name="Bills G."/>
            <person name="Bluhm B."/>
            <person name="Cannon C."/>
            <person name="Castanera R."/>
            <person name="Culley D."/>
            <person name="Daum C."/>
            <person name="Ezra D."/>
            <person name="Gonzalez J."/>
            <person name="Henrissat B."/>
            <person name="Kuo A."/>
            <person name="Liang C."/>
            <person name="Lipzen A."/>
            <person name="Lutzoni F."/>
            <person name="Magnuson J."/>
            <person name="Mondo S."/>
            <person name="Nolan M."/>
            <person name="Ohm R."/>
            <person name="Pangilinan J."/>
            <person name="Park H.-J."/>
            <person name="Ramirez L."/>
            <person name="Alfaro M."/>
            <person name="Sun H."/>
            <person name="Tritt A."/>
            <person name="Yoshinaga Y."/>
            <person name="Zwiers L.-H."/>
            <person name="Turgeon B."/>
            <person name="Goodwin S."/>
            <person name="Spatafora J."/>
            <person name="Crous P."/>
            <person name="Grigoriev I."/>
        </authorList>
    </citation>
    <scope>NUCLEOTIDE SEQUENCE</scope>
    <source>
        <strain evidence="4">CBS 133067</strain>
    </source>
</reference>
<feature type="region of interest" description="Disordered" evidence="1">
    <location>
        <begin position="386"/>
        <end position="409"/>
    </location>
</feature>
<sequence>QQLPHVHLVSEFRLPVTHTMSLDMAVDYLIQAPKIVREVHAMSWTYFSTPPPDGQSFLVWQPQRQGLRASSDGYIWVDPETSFQQEVKGYTIEIVIHRSGYRLGEQFTAHSRQRFRLIGKNPAAPGPNPDPSLWIIHYSGSEAANRFPVQRFPPQADIVKQQRERQMLEQQGQLPRRPFMLHDRQNWPQVNLSGPGSMPGPTGGMFPSQMQQQMAGMMGQPPSKRLRQTGPAQMPGMGAPGMPPGMAGIQHDPFLEEEESVALGDYFDHLTPREISIVRYTQHHEWMEEIFSSPYPAHQIAPVDLGLGLSGELAEITRGILDAPVGDPKVPSKQYSKLDQAQQEEFEKRVNAFIAKGEGELERMRAEHAKTMAELRKGKTYMKAERQLKDAQHAMRESSPAEEGSPDPIDAIVQGVENTLGVTVGPRRDVLCVSKGGLIEEEQKPQEEVNGTKDESANGAQDAFNGNGFSNDDMEEDANVGDNTAAGLLDQFGNSASFDNTPGANLSTPQMSNPVSQAQSATGTPGVTAADQNQTPGFSNQDGMQGGVEAADGDGLDLIEGMDLDIPDITVMPEDDHEPPAEDWVMVSDESGDADQDNDVTQAAQSPATAPTATNPTPATSNNTPGMFDATNDFENDFTNIDSAGDALADFTGAGGDGMDDLGLDDSAFGEAMQGMDSTDDVGAGEAGETAGVDGAGAEAGDGGDAVTAGHERTAAAGEGEGEGGTADATTGGDDMPA</sequence>
<evidence type="ECO:0000313" key="5">
    <source>
        <dbReference type="Proteomes" id="UP000799772"/>
    </source>
</evidence>
<feature type="domain" description="SWI/SNF and RSC complexes subunit Ssr4 C-terminal" evidence="3">
    <location>
        <begin position="255"/>
        <end position="679"/>
    </location>
</feature>
<protein>
    <submittedName>
        <fullName evidence="4">DUF1750-domain-containing protein</fullName>
    </submittedName>
</protein>
<feature type="compositionally biased region" description="Basic and acidic residues" evidence="1">
    <location>
        <begin position="441"/>
        <end position="456"/>
    </location>
</feature>
<dbReference type="Proteomes" id="UP000799772">
    <property type="component" value="Unassembled WGS sequence"/>
</dbReference>
<dbReference type="AlphaFoldDB" id="A0A9P4M9B3"/>
<feature type="non-terminal residue" evidence="4">
    <location>
        <position position="1"/>
    </location>
</feature>
<feature type="compositionally biased region" description="Acidic residues" evidence="1">
    <location>
        <begin position="551"/>
        <end position="560"/>
    </location>
</feature>
<dbReference type="Pfam" id="PF20497">
    <property type="entry name" value="SWI-SNF_Ssr4_C"/>
    <property type="match status" value="1"/>
</dbReference>
<dbReference type="OrthoDB" id="5321006at2759"/>
<evidence type="ECO:0000259" key="2">
    <source>
        <dbReference type="Pfam" id="PF08549"/>
    </source>
</evidence>
<feature type="compositionally biased region" description="Low complexity" evidence="1">
    <location>
        <begin position="726"/>
        <end position="738"/>
    </location>
</feature>
<evidence type="ECO:0000259" key="3">
    <source>
        <dbReference type="Pfam" id="PF20497"/>
    </source>
</evidence>
<dbReference type="EMBL" id="ML978123">
    <property type="protein sequence ID" value="KAF2101935.1"/>
    <property type="molecule type" value="Genomic_DNA"/>
</dbReference>
<organism evidence="4 5">
    <name type="scientific">Rhizodiscina lignyota</name>
    <dbReference type="NCBI Taxonomy" id="1504668"/>
    <lineage>
        <taxon>Eukaryota</taxon>
        <taxon>Fungi</taxon>
        <taxon>Dikarya</taxon>
        <taxon>Ascomycota</taxon>
        <taxon>Pezizomycotina</taxon>
        <taxon>Dothideomycetes</taxon>
        <taxon>Pleosporomycetidae</taxon>
        <taxon>Aulographales</taxon>
        <taxon>Rhizodiscinaceae</taxon>
        <taxon>Rhizodiscina</taxon>
    </lineage>
</organism>
<dbReference type="InterPro" id="IPR046464">
    <property type="entry name" value="SWI-SNF_Ssr4_C"/>
</dbReference>
<gene>
    <name evidence="4" type="ORF">NA57DRAFT_35183</name>
</gene>
<feature type="domain" description="SWI/SNF and RSC complexes subunit Ssr4 N-terminal" evidence="2">
    <location>
        <begin position="2"/>
        <end position="194"/>
    </location>
</feature>
<evidence type="ECO:0000256" key="1">
    <source>
        <dbReference type="SAM" id="MobiDB-lite"/>
    </source>
</evidence>
<accession>A0A9P4M9B3</accession>
<dbReference type="GO" id="GO:0006338">
    <property type="term" value="P:chromatin remodeling"/>
    <property type="evidence" value="ECO:0007669"/>
    <property type="project" value="InterPro"/>
</dbReference>
<feature type="region of interest" description="Disordered" evidence="1">
    <location>
        <begin position="438"/>
        <end position="560"/>
    </location>
</feature>
<comment type="caution">
    <text evidence="4">The sequence shown here is derived from an EMBL/GenBank/DDBJ whole genome shotgun (WGS) entry which is preliminary data.</text>
</comment>
<evidence type="ECO:0000313" key="4">
    <source>
        <dbReference type="EMBL" id="KAF2101935.1"/>
    </source>
</evidence>
<feature type="compositionally biased region" description="Basic and acidic residues" evidence="1">
    <location>
        <begin position="386"/>
        <end position="396"/>
    </location>
</feature>
<name>A0A9P4M9B3_9PEZI</name>